<reference evidence="2 3" key="1">
    <citation type="journal article" date="2021" name="Nat. Plants">
        <title>The Taxus genome provides insights into paclitaxel biosynthesis.</title>
        <authorList>
            <person name="Xiong X."/>
            <person name="Gou J."/>
            <person name="Liao Q."/>
            <person name="Li Y."/>
            <person name="Zhou Q."/>
            <person name="Bi G."/>
            <person name="Li C."/>
            <person name="Du R."/>
            <person name="Wang X."/>
            <person name="Sun T."/>
            <person name="Guo L."/>
            <person name="Liang H."/>
            <person name="Lu P."/>
            <person name="Wu Y."/>
            <person name="Zhang Z."/>
            <person name="Ro D.K."/>
            <person name="Shang Y."/>
            <person name="Huang S."/>
            <person name="Yan J."/>
        </authorList>
    </citation>
    <scope>NUCLEOTIDE SEQUENCE [LARGE SCALE GENOMIC DNA]</scope>
    <source>
        <strain evidence="2">Ta-2019</strain>
    </source>
</reference>
<dbReference type="Proteomes" id="UP000824469">
    <property type="component" value="Unassembled WGS sequence"/>
</dbReference>
<dbReference type="PANTHER" id="PTHR28678:SF1">
    <property type="entry name" value="CODANIN-1"/>
    <property type="match status" value="1"/>
</dbReference>
<comment type="caution">
    <text evidence="2">The sequence shown here is derived from an EMBL/GenBank/DDBJ whole genome shotgun (WGS) entry which is preliminary data.</text>
</comment>
<evidence type="ECO:0000313" key="2">
    <source>
        <dbReference type="EMBL" id="KAH9292418.1"/>
    </source>
</evidence>
<gene>
    <name evidence="2" type="ORF">KI387_042408</name>
</gene>
<dbReference type="GO" id="GO:0006325">
    <property type="term" value="P:chromatin organization"/>
    <property type="evidence" value="ECO:0007669"/>
    <property type="project" value="TreeGrafter"/>
</dbReference>
<dbReference type="InterPro" id="IPR028171">
    <property type="entry name" value="Codanin-1_C"/>
</dbReference>
<dbReference type="Pfam" id="PF15296">
    <property type="entry name" value="Codanin-1_C"/>
    <property type="match status" value="1"/>
</dbReference>
<dbReference type="GO" id="GO:0005634">
    <property type="term" value="C:nucleus"/>
    <property type="evidence" value="ECO:0007669"/>
    <property type="project" value="TreeGrafter"/>
</dbReference>
<feature type="domain" description="Codanin-1 C-terminal" evidence="1">
    <location>
        <begin position="900"/>
        <end position="1027"/>
    </location>
</feature>
<dbReference type="InterPro" id="IPR040031">
    <property type="entry name" value="Codanin-1"/>
</dbReference>
<dbReference type="OMA" id="NYPWFSE"/>
<organism evidence="2 3">
    <name type="scientific">Taxus chinensis</name>
    <name type="common">Chinese yew</name>
    <name type="synonym">Taxus wallichiana var. chinensis</name>
    <dbReference type="NCBI Taxonomy" id="29808"/>
    <lineage>
        <taxon>Eukaryota</taxon>
        <taxon>Viridiplantae</taxon>
        <taxon>Streptophyta</taxon>
        <taxon>Embryophyta</taxon>
        <taxon>Tracheophyta</taxon>
        <taxon>Spermatophyta</taxon>
        <taxon>Pinopsida</taxon>
        <taxon>Pinidae</taxon>
        <taxon>Conifers II</taxon>
        <taxon>Cupressales</taxon>
        <taxon>Taxaceae</taxon>
        <taxon>Taxus</taxon>
    </lineage>
</organism>
<protein>
    <recommendedName>
        <fullName evidence="1">Codanin-1 C-terminal domain-containing protein</fullName>
    </recommendedName>
</protein>
<keyword evidence="3" id="KW-1185">Reference proteome</keyword>
<dbReference type="PANTHER" id="PTHR28678">
    <property type="entry name" value="CODANIN-1"/>
    <property type="match status" value="1"/>
</dbReference>
<name>A0AA38F7C2_TAXCH</name>
<dbReference type="EMBL" id="JAHRHJ020003144">
    <property type="protein sequence ID" value="KAH9292418.1"/>
    <property type="molecule type" value="Genomic_DNA"/>
</dbReference>
<evidence type="ECO:0000259" key="1">
    <source>
        <dbReference type="Pfam" id="PF15296"/>
    </source>
</evidence>
<accession>A0AA38F7C2</accession>
<evidence type="ECO:0000313" key="3">
    <source>
        <dbReference type="Proteomes" id="UP000824469"/>
    </source>
</evidence>
<sequence>MEALASSDAMVEDAVAKADLVLINSITSDEDTLTVILSWIHSHGSNASAPSSVSKATEDNLNATSIPSFTVSFLNYIRSQTCPFLQSAANQADPSLILPLPEVNLKEKMPKEQKKTLPHLGGKMKALDARTNGRERSAVMSTAKAIAVPQPEVKYEDEFPALGSVPAKEAKKKGKVNAARQARRVNPTPTTIPEVDSSFVLANIQQSKEIEYQLNTNLSVHGPLKVDMDVLMDRFSKTRNHGHKDIEAPAEETKAQKTSSLTCPVDCSQDHVIINSKSKVKDHLPQSTVSKGEAQWSSEVPCLDSILFSKMFCGKLKRLATVHANLIMNKMVPSLIGELYFLLQLLSLGGVHVEGHDTVDTIQEKQDIAGRLFKDDKSCSFYACKTLEQAAKLLDCVGEQLLAALIEQPAISCFSPSLLPRLRGALAEHQSAALRSFKAYESAYGTKCALLESPNKFIDKWPQKHMPLAMPTSLPFQAARDSRNNFRTLAFQKVYNNREQCRDYFFDIIREAASSQGAFGFAAFGKDNNAHIRLLESVQSFSKMLMVENYPWFSEFFIEQYLQASSYGETDPEVTGLARHDAAKLQRLHDRLTAESNNQPLVFLPQRGSRGLDISDKYQVLSTGNTWSKAKCSQSSKVLLSQEANQSQENVDFKACLVDGFSKAFPQSTRTHILFLEAADSYRLNSQLLCSIRSKMRKLTKLPLYSRDAADIGSGFTQRVLSLKSLGCLMGFLFFYPEIGLLPPIPPESGCELLYSEADIPQCYPPMDLLEELDNARSHQSLLLVLPWILDFLGMLKVVPSQARRSYFGQVFSSLKALYSLSMLDPSNSDFGVSSICILAALDSFFEDMGTLKFRCSSPNTAILETNESDKIRLNKENRISILGGDYHKSIICGGIDRMLGIIDTSYIQHCCPLLMGMKSVLSVAKGRKLLPACAQTQRNNYIRKITPIQNSRQGQSHASNNMLGESTIVKNPVDNDKDQLKLKLQHVFLEQRPNLQRLVDFIVDTTAVNAAHAASLKCVPQVIEDTMIKLQVAIMDRLPNLSELESIEEFENMLNTSNFEEATEHIISLAIQKVLPAAIDYAKQHSADRTVEALSALATPDESSHALSVAGVSRHNLLIFFSADDFSGIASEAAAIAVNKKTLANISSEIRKRITRAVDVWRKKIQKQIKDKMSLERVHQEADVLTSRCMNILIDFKDKEATLSSSNDTLSVQNGSLNMSGKKTTCLEQREMHGKRQLHFPADGVDFCCLLHTESSMDDMALKAGKIAVLCHKVSACCSHGALLDEARNSLRLHLASVCILIESVLSKIDKVLPTGGFDAIVFERDQAFSNCVLPEEVSFDPHRIENGLIRRSVAFAAYWCLLFPWTAFGVKPRKLTECSSMAKNIDLGEDLTPCLEFDMSQTRDATSECLNGTIKSNKAGFNQPPEHGPVESGCGVDGLFGIGTYCTSSQFTSGLRRENNEDCPMECLVFMWKSLIRIGLCKLETIMSEFLSPWRWQLAFCKNPWDGAPSWLGAAAHGIVNTMVDITEIAPDKKSELKLLFDSLEGIYRNGFCKPKNLNEEICQGKGEVTSIEAKKLLQCISTEMAEKFPQKNM</sequence>
<proteinExistence type="predicted"/>